<dbReference type="Gene3D" id="3.40.50.2000">
    <property type="entry name" value="Glycogen Phosphorylase B"/>
    <property type="match status" value="4"/>
</dbReference>
<evidence type="ECO:0000313" key="4">
    <source>
        <dbReference type="EMBL" id="KAK0604468.1"/>
    </source>
</evidence>
<proteinExistence type="inferred from homology"/>
<dbReference type="FunFam" id="3.40.50.2000:FF:000138">
    <property type="entry name" value="Glycosyltransferase"/>
    <property type="match status" value="1"/>
</dbReference>
<evidence type="ECO:0000313" key="5">
    <source>
        <dbReference type="Proteomes" id="UP001168877"/>
    </source>
</evidence>
<dbReference type="GO" id="GO:0080043">
    <property type="term" value="F:quercetin 3-O-glucosyltransferase activity"/>
    <property type="evidence" value="ECO:0007669"/>
    <property type="project" value="TreeGrafter"/>
</dbReference>
<dbReference type="PANTHER" id="PTHR11926">
    <property type="entry name" value="GLUCOSYL/GLUCURONOSYL TRANSFERASES"/>
    <property type="match status" value="1"/>
</dbReference>
<keyword evidence="2" id="KW-0328">Glycosyltransferase</keyword>
<dbReference type="Proteomes" id="UP001168877">
    <property type="component" value="Unassembled WGS sequence"/>
</dbReference>
<dbReference type="CDD" id="cd03784">
    <property type="entry name" value="GT1_Gtf-like"/>
    <property type="match status" value="2"/>
</dbReference>
<evidence type="ECO:0000256" key="2">
    <source>
        <dbReference type="ARBA" id="ARBA00022676"/>
    </source>
</evidence>
<dbReference type="EMBL" id="JAUESC010000002">
    <property type="protein sequence ID" value="KAK0604468.1"/>
    <property type="molecule type" value="Genomic_DNA"/>
</dbReference>
<gene>
    <name evidence="4" type="ORF">LWI29_015945</name>
</gene>
<dbReference type="PANTHER" id="PTHR11926:SF774">
    <property type="entry name" value="UDP-GLYCOSYLTRANSFERASE 85A1-RELATED"/>
    <property type="match status" value="1"/>
</dbReference>
<protein>
    <submittedName>
        <fullName evidence="4">Uncharacterized protein</fullName>
    </submittedName>
</protein>
<dbReference type="GO" id="GO:0080044">
    <property type="term" value="F:quercetin 7-O-glucosyltransferase activity"/>
    <property type="evidence" value="ECO:0007669"/>
    <property type="project" value="TreeGrafter"/>
</dbReference>
<keyword evidence="5" id="KW-1185">Reference proteome</keyword>
<dbReference type="Pfam" id="PF00201">
    <property type="entry name" value="UDPGT"/>
    <property type="match status" value="1"/>
</dbReference>
<organism evidence="4 5">
    <name type="scientific">Acer saccharum</name>
    <name type="common">Sugar maple</name>
    <dbReference type="NCBI Taxonomy" id="4024"/>
    <lineage>
        <taxon>Eukaryota</taxon>
        <taxon>Viridiplantae</taxon>
        <taxon>Streptophyta</taxon>
        <taxon>Embryophyta</taxon>
        <taxon>Tracheophyta</taxon>
        <taxon>Spermatophyta</taxon>
        <taxon>Magnoliopsida</taxon>
        <taxon>eudicotyledons</taxon>
        <taxon>Gunneridae</taxon>
        <taxon>Pentapetalae</taxon>
        <taxon>rosids</taxon>
        <taxon>malvids</taxon>
        <taxon>Sapindales</taxon>
        <taxon>Sapindaceae</taxon>
        <taxon>Hippocastanoideae</taxon>
        <taxon>Acereae</taxon>
        <taxon>Acer</taxon>
    </lineage>
</organism>
<reference evidence="4" key="1">
    <citation type="journal article" date="2022" name="Plant J.">
        <title>Strategies of tolerance reflected in two North American maple genomes.</title>
        <authorList>
            <person name="McEvoy S.L."/>
            <person name="Sezen U.U."/>
            <person name="Trouern-Trend A."/>
            <person name="McMahon S.M."/>
            <person name="Schaberg P.G."/>
            <person name="Yang J."/>
            <person name="Wegrzyn J.L."/>
            <person name="Swenson N.G."/>
        </authorList>
    </citation>
    <scope>NUCLEOTIDE SEQUENCE</scope>
    <source>
        <strain evidence="4">NS2018</strain>
    </source>
</reference>
<dbReference type="SUPFAM" id="SSF53756">
    <property type="entry name" value="UDP-Glycosyltransferase/glycogen phosphorylase"/>
    <property type="match status" value="2"/>
</dbReference>
<sequence>METARTEPTNVCHVVALPYPGRGHINPMMNLCKVLASRQPEILITFVVTEEWLGFIRSEPKPDNIRFGMIPNVIPSELGRAKDFSGFLEAVSTKTEAPFEELLDRFDYQVTAIVADTYLVWVPGFGNRRNIPVASLWTMSASVFSIFHHFHLLEKNGHFPVELSERGHEIVDYIPGLPPTRLANLPTIFYQTSKQNLHRALEGVGEVSKAHYLFFTSVYELETQVIDSLQAEFPFPVYAIGPTIPYSQLNQSDSAASPTTSLNSPNYYLQWLDSQPAGSVLYVSLGSFLSVSRTQMDEIVSGVKNSGVRFLFVARGEHLTNLFKDGCGNIEDQMGMIAEMDPARTEPTNVCHVVALPYPGRGHINPMMNLCKLLASRQPEILITFVVTEEWLGFIRSEPKPDNIRFGTIPNVIPSELGRAKDFSGFVEAVSTKTEAPFEELLERFEYQVTAIVADTYLVWVPGFGNRRNIPVASLWTMSASVFSIFHHFHLLEKNGHFTVELSERGHEIVDYIPGLPPTRLANLPTITSKQTLHRALECVGEVSKAQYLLFTSVYELETQAIDSLQAEFPVPVYAIGPAIPYFQVLNQSASAASTTTSLINSPNYYLQWLDSQPAGSVLYVSLGSFLSVSSTQIDEIVAGVKNSGVRFLFVDRGEYLTDLFKDGCGNDHDQMGMVVPWCDQLRVLSHSSVGGFWTHCGFNSTLEALYAGVPMLTFPIFWDQVPNSKQIVEDWKVGCRVKRETGSDYLVSRVEISELVKRFMDSDSDDKKEMKKRARKIQEFCRVAISEGGSSYTNLDVFVKDIISKSYSYKST</sequence>
<comment type="caution">
    <text evidence="4">The sequence shown here is derived from an EMBL/GenBank/DDBJ whole genome shotgun (WGS) entry which is preliminary data.</text>
</comment>
<accession>A0AA39W6G7</accession>
<keyword evidence="3" id="KW-0808">Transferase</keyword>
<reference evidence="4" key="2">
    <citation type="submission" date="2023-06" db="EMBL/GenBank/DDBJ databases">
        <authorList>
            <person name="Swenson N.G."/>
            <person name="Wegrzyn J.L."/>
            <person name="Mcevoy S.L."/>
        </authorList>
    </citation>
    <scope>NUCLEOTIDE SEQUENCE</scope>
    <source>
        <strain evidence="4">NS2018</strain>
        <tissue evidence="4">Leaf</tissue>
    </source>
</reference>
<comment type="similarity">
    <text evidence="1">Belongs to the UDP-glycosyltransferase family.</text>
</comment>
<dbReference type="InterPro" id="IPR002213">
    <property type="entry name" value="UDP_glucos_trans"/>
</dbReference>
<evidence type="ECO:0000256" key="1">
    <source>
        <dbReference type="ARBA" id="ARBA00009995"/>
    </source>
</evidence>
<dbReference type="AlphaFoldDB" id="A0AA39W6G7"/>
<dbReference type="FunFam" id="3.40.50.2000:FF:000152">
    <property type="entry name" value="Glycosyltransferase"/>
    <property type="match status" value="2"/>
</dbReference>
<name>A0AA39W6G7_ACESA</name>
<evidence type="ECO:0000256" key="3">
    <source>
        <dbReference type="ARBA" id="ARBA00022679"/>
    </source>
</evidence>